<dbReference type="AlphaFoldDB" id="A0AAV1U578"/>
<dbReference type="EMBL" id="CAKLBY020000153">
    <property type="protein sequence ID" value="CAK7929660.1"/>
    <property type="molecule type" value="Genomic_DNA"/>
</dbReference>
<accession>A0AAV1U578</accession>
<dbReference type="CDD" id="cd00065">
    <property type="entry name" value="FYVE_like_SF"/>
    <property type="match status" value="1"/>
</dbReference>
<evidence type="ECO:0000313" key="3">
    <source>
        <dbReference type="Proteomes" id="UP001162060"/>
    </source>
</evidence>
<name>A0AAV1U578_9STRA</name>
<gene>
    <name evidence="2" type="ORF">PM001_LOCUS14810</name>
</gene>
<dbReference type="Gene3D" id="3.30.530.20">
    <property type="match status" value="1"/>
</dbReference>
<dbReference type="PANTHER" id="PTHR13510:SF44">
    <property type="entry name" value="RABENOSYN-5"/>
    <property type="match status" value="1"/>
</dbReference>
<feature type="compositionally biased region" description="Low complexity" evidence="1">
    <location>
        <begin position="350"/>
        <end position="361"/>
    </location>
</feature>
<proteinExistence type="predicted"/>
<dbReference type="InterPro" id="IPR052727">
    <property type="entry name" value="Rab4/Rab5_effector"/>
</dbReference>
<protein>
    <recommendedName>
        <fullName evidence="4">FYVE-type domain-containing protein</fullName>
    </recommendedName>
</protein>
<comment type="caution">
    <text evidence="2">The sequence shown here is derived from an EMBL/GenBank/DDBJ whole genome shotgun (WGS) entry which is preliminary data.</text>
</comment>
<dbReference type="SUPFAM" id="SSF55961">
    <property type="entry name" value="Bet v1-like"/>
    <property type="match status" value="1"/>
</dbReference>
<dbReference type="InterPro" id="IPR023393">
    <property type="entry name" value="START-like_dom_sf"/>
</dbReference>
<evidence type="ECO:0000313" key="2">
    <source>
        <dbReference type="EMBL" id="CAK7929660.1"/>
    </source>
</evidence>
<organism evidence="2 3">
    <name type="scientific">Peronospora matthiolae</name>
    <dbReference type="NCBI Taxonomy" id="2874970"/>
    <lineage>
        <taxon>Eukaryota</taxon>
        <taxon>Sar</taxon>
        <taxon>Stramenopiles</taxon>
        <taxon>Oomycota</taxon>
        <taxon>Peronosporomycetes</taxon>
        <taxon>Peronosporales</taxon>
        <taxon>Peronosporaceae</taxon>
        <taxon>Peronospora</taxon>
    </lineage>
</organism>
<dbReference type="SUPFAM" id="SSF57903">
    <property type="entry name" value="FYVE/PHD zinc finger"/>
    <property type="match status" value="1"/>
</dbReference>
<evidence type="ECO:0008006" key="4">
    <source>
        <dbReference type="Google" id="ProtNLM"/>
    </source>
</evidence>
<feature type="compositionally biased region" description="Polar residues" evidence="1">
    <location>
        <begin position="547"/>
        <end position="558"/>
    </location>
</feature>
<reference evidence="2" key="1">
    <citation type="submission" date="2024-01" db="EMBL/GenBank/DDBJ databases">
        <authorList>
            <person name="Webb A."/>
        </authorList>
    </citation>
    <scope>NUCLEOTIDE SEQUENCE</scope>
    <source>
        <strain evidence="2">Pm1</strain>
    </source>
</reference>
<dbReference type="PANTHER" id="PTHR13510">
    <property type="entry name" value="FYVE-FINGER-CONTAINING RAB5 EFFECTOR PROTEIN RABENOSYN-5-RELATED"/>
    <property type="match status" value="1"/>
</dbReference>
<feature type="region of interest" description="Disordered" evidence="1">
    <location>
        <begin position="349"/>
        <end position="370"/>
    </location>
</feature>
<feature type="region of interest" description="Disordered" evidence="1">
    <location>
        <begin position="531"/>
        <end position="558"/>
    </location>
</feature>
<dbReference type="InterPro" id="IPR011011">
    <property type="entry name" value="Znf_FYVE_PHD"/>
</dbReference>
<dbReference type="Proteomes" id="UP001162060">
    <property type="component" value="Unassembled WGS sequence"/>
</dbReference>
<evidence type="ECO:0000256" key="1">
    <source>
        <dbReference type="SAM" id="MobiDB-lite"/>
    </source>
</evidence>
<sequence>MTFPLPLDYFPPLRLSAREAQSFLQWGDSLLEQTLDAYHQEQYESQESRESKWKPIKQRHDLTVYRRRKVTSDNEYKYLLTGRMDGTLDEVVMGRYADNTPDFRRLSGVYRQDIVDCAVLGVIKTRSPENPFFLSCFKWMTVESPSKALVKKRDVCWYEQVGMTRDRHGKEMGYTLTESVELPTCPLFHECVRAKLSVCYLYKRNSSGGVKIFMRGRNDAGGNVAEWVTDLKSADLWLRIEQAIPVAHAVIATALVKAARHVVHRPGATHGKCEVCFTKASRLLSSSKNCAVCHRLTCSTCVTKVRVLNYYDFRVPHFTHFCKKCTCLIHQFDLRAQQSDQNLVRNTVASLTGSESSGNSSERAEGERLYRSAASRASNDSCTGVSFSQPIVGVDYEVRKDEGGYYAHSRQPAPKHPGRSEYHNLVKSSSSSLSAVPVPRSNGLYPHDETGYCPGLYGGQQRRHSHEPPRTTVDQYYAGRDSETPLIWSDDVSRASSGHTDNSIFSSPPTCYRSASGSSADLLITPMLKMNLIAEQSPPADPRQPQDGPSTQKPRFGR</sequence>